<evidence type="ECO:0000256" key="1">
    <source>
        <dbReference type="SAM" id="MobiDB-lite"/>
    </source>
</evidence>
<evidence type="ECO:0000313" key="2">
    <source>
        <dbReference type="EMBL" id="OHT09860.1"/>
    </source>
</evidence>
<sequence length="482" mass="55446">MDGQMGYKITENNQSIFQRVHDREEDDNSDESQEKIQIAIESISKIVDNENIEESLNNLVLFTNDPDFDFIEGVPSQLVTNIIAYMRSFPQNRIFALFSARLIGNIWLADGKSYPLFVDPELIESVTSLCLQKVDEEIALTSIRALTCLINSTYEKGSPVFAVDQLDAILNESIMNQFLSFFDSNNGDLILAFLSLLEAISQTYQKELLQVVHHPKFFEILNVETFFESCLSFLCNLSKNEECFTIVFNSDFRQIFLSYLPKIKNPVTLNKFYSVLSLFVKKYGDDFIKPEFWSIVTHHLLEMATLDTTEIFAFIETVILIYPKCLNDELWTNIFSISEQFSFANKERCAVMLCIYFHDFQNSIVLNLESPPLSIAINGGYEFILNIAAQTKNPISLKTMLEFLTEYLIKSPETFLPIIHESDIIEQLKLMKEGKTPKKEIQDEDLGYIDDDSDLVTLIESFLTLVSFSFLSPFKDNFYESE</sequence>
<dbReference type="RefSeq" id="XP_068362996.1">
    <property type="nucleotide sequence ID" value="XM_068491866.1"/>
</dbReference>
<dbReference type="AlphaFoldDB" id="A0A1J4KJ55"/>
<name>A0A1J4KJ55_9EUKA</name>
<organism evidence="2 3">
    <name type="scientific">Tritrichomonas foetus</name>
    <dbReference type="NCBI Taxonomy" id="1144522"/>
    <lineage>
        <taxon>Eukaryota</taxon>
        <taxon>Metamonada</taxon>
        <taxon>Parabasalia</taxon>
        <taxon>Tritrichomonadida</taxon>
        <taxon>Tritrichomonadidae</taxon>
        <taxon>Tritrichomonas</taxon>
    </lineage>
</organism>
<gene>
    <name evidence="2" type="ORF">TRFO_04389</name>
</gene>
<dbReference type="InterPro" id="IPR011989">
    <property type="entry name" value="ARM-like"/>
</dbReference>
<accession>A0A1J4KJ55</accession>
<feature type="region of interest" description="Disordered" evidence="1">
    <location>
        <begin position="1"/>
        <end position="32"/>
    </location>
</feature>
<keyword evidence="3" id="KW-1185">Reference proteome</keyword>
<evidence type="ECO:0000313" key="3">
    <source>
        <dbReference type="Proteomes" id="UP000179807"/>
    </source>
</evidence>
<dbReference type="Gene3D" id="1.25.10.10">
    <property type="entry name" value="Leucine-rich Repeat Variant"/>
    <property type="match status" value="1"/>
</dbReference>
<dbReference type="EMBL" id="MLAK01000627">
    <property type="protein sequence ID" value="OHT09860.1"/>
    <property type="molecule type" value="Genomic_DNA"/>
</dbReference>
<evidence type="ECO:0008006" key="4">
    <source>
        <dbReference type="Google" id="ProtNLM"/>
    </source>
</evidence>
<protein>
    <recommendedName>
        <fullName evidence="4">Importin N-terminal domain-containing protein</fullName>
    </recommendedName>
</protein>
<dbReference type="InterPro" id="IPR016024">
    <property type="entry name" value="ARM-type_fold"/>
</dbReference>
<comment type="caution">
    <text evidence="2">The sequence shown here is derived from an EMBL/GenBank/DDBJ whole genome shotgun (WGS) entry which is preliminary data.</text>
</comment>
<dbReference type="GeneID" id="94826570"/>
<reference evidence="2" key="1">
    <citation type="submission" date="2016-10" db="EMBL/GenBank/DDBJ databases">
        <authorList>
            <person name="Benchimol M."/>
            <person name="Almeida L.G."/>
            <person name="Vasconcelos A.T."/>
            <person name="Perreira-Neves A."/>
            <person name="Rosa I.A."/>
            <person name="Tasca T."/>
            <person name="Bogo M.R."/>
            <person name="de Souza W."/>
        </authorList>
    </citation>
    <scope>NUCLEOTIDE SEQUENCE [LARGE SCALE GENOMIC DNA]</scope>
    <source>
        <strain evidence="2">K</strain>
    </source>
</reference>
<dbReference type="SUPFAM" id="SSF48371">
    <property type="entry name" value="ARM repeat"/>
    <property type="match status" value="1"/>
</dbReference>
<dbReference type="VEuPathDB" id="TrichDB:TRFO_04389"/>
<dbReference type="Proteomes" id="UP000179807">
    <property type="component" value="Unassembled WGS sequence"/>
</dbReference>
<proteinExistence type="predicted"/>